<evidence type="ECO:0000313" key="1">
    <source>
        <dbReference type="EMBL" id="GAC04669.1"/>
    </source>
</evidence>
<dbReference type="EMBL" id="BAEK01000030">
    <property type="protein sequence ID" value="GAC04669.1"/>
    <property type="molecule type" value="Genomic_DNA"/>
</dbReference>
<protein>
    <submittedName>
        <fullName evidence="1">Uncharacterized protein</fullName>
    </submittedName>
</protein>
<organism evidence="1 2">
    <name type="scientific">Paraglaciecola agarilytica NO2</name>
    <dbReference type="NCBI Taxonomy" id="1125747"/>
    <lineage>
        <taxon>Bacteria</taxon>
        <taxon>Pseudomonadati</taxon>
        <taxon>Pseudomonadota</taxon>
        <taxon>Gammaproteobacteria</taxon>
        <taxon>Alteromonadales</taxon>
        <taxon>Alteromonadaceae</taxon>
        <taxon>Paraglaciecola</taxon>
    </lineage>
</organism>
<dbReference type="Proteomes" id="UP000008372">
    <property type="component" value="Unassembled WGS sequence"/>
</dbReference>
<proteinExistence type="predicted"/>
<sequence length="52" mass="5822">MLVSIYSFSWFFNPLPITGSPVFTTGSHLYPTGSRLSVHANVLTKRAKIRKP</sequence>
<evidence type="ECO:0000313" key="2">
    <source>
        <dbReference type="Proteomes" id="UP000008372"/>
    </source>
</evidence>
<accession>A0ABQ0I5P2</accession>
<comment type="caution">
    <text evidence="1">The sequence shown here is derived from an EMBL/GenBank/DDBJ whole genome shotgun (WGS) entry which is preliminary data.</text>
</comment>
<name>A0ABQ0I5P2_9ALTE</name>
<gene>
    <name evidence="1" type="ORF">GAGA_1814</name>
</gene>
<keyword evidence="2" id="KW-1185">Reference proteome</keyword>
<reference evidence="1 2" key="1">
    <citation type="journal article" date="2014" name="Environ. Microbiol.">
        <title>Comparative genomics of the marine bacterial genus Glaciecola reveals the high degree of genomic diversity and genomic characteristic for cold adaptation.</title>
        <authorList>
            <person name="Qin Q.L."/>
            <person name="Xie B.B."/>
            <person name="Yu Y."/>
            <person name="Shu Y.L."/>
            <person name="Rong J.C."/>
            <person name="Zhang Y.J."/>
            <person name="Zhao D.L."/>
            <person name="Chen X.L."/>
            <person name="Zhang X.Y."/>
            <person name="Chen B."/>
            <person name="Zhou B.C."/>
            <person name="Zhang Y.Z."/>
        </authorList>
    </citation>
    <scope>NUCLEOTIDE SEQUENCE [LARGE SCALE GENOMIC DNA]</scope>
    <source>
        <strain evidence="1 2">NO2</strain>
    </source>
</reference>